<proteinExistence type="predicted"/>
<evidence type="ECO:0000313" key="1">
    <source>
        <dbReference type="EMBL" id="PTD24775.1"/>
    </source>
</evidence>
<comment type="caution">
    <text evidence="1">The sequence shown here is derived from an EMBL/GenBank/DDBJ whole genome shotgun (WGS) entry which is preliminary data.</text>
</comment>
<sequence length="308" mass="32418">MATEETLARVAPCRSFDLSEDAGLPPLPGTPASDQADAPALACRLWELLEAASHNRIPAPARRGDTSLPDGFDAIMTSAAEFEVMPGIALADVLWTRSAPYWNGEIAYRLFDKRGAAGDAAVPGAVLLFAQGAGRRAALLGHAQPFVVAEAILGSFDVPGPYLVLVVCEVDPLGKARALRGYAQPILNGQHFMPVASGFERDVFQALIALQAKLDAHGLECTVSRTLSPAGPGQDIEIAVEHENGERLVLHAVLCPDDGAKGGGRKDQAAPFIVTPRRFADGSFLAWLEGELVAVPGAKGESVERPGD</sequence>
<keyword evidence="2" id="KW-1185">Reference proteome</keyword>
<reference evidence="1 2" key="1">
    <citation type="submission" date="2017-11" db="EMBL/GenBank/DDBJ databases">
        <title>Sphingomonas oleivorans sp. nov., isolated from oil-contaminated soil.</title>
        <authorList>
            <person name="Wang L."/>
            <person name="Chen L."/>
        </authorList>
    </citation>
    <scope>NUCLEOTIDE SEQUENCE [LARGE SCALE GENOMIC DNA]</scope>
    <source>
        <strain evidence="1 2">K101</strain>
    </source>
</reference>
<protein>
    <submittedName>
        <fullName evidence="1">Uncharacterized protein</fullName>
    </submittedName>
</protein>
<dbReference type="Proteomes" id="UP000241206">
    <property type="component" value="Unassembled WGS sequence"/>
</dbReference>
<organism evidence="1 2">
    <name type="scientific">Edaphosphingomonas fennica</name>
    <dbReference type="NCBI Taxonomy" id="114404"/>
    <lineage>
        <taxon>Bacteria</taxon>
        <taxon>Pseudomonadati</taxon>
        <taxon>Pseudomonadota</taxon>
        <taxon>Alphaproteobacteria</taxon>
        <taxon>Sphingomonadales</taxon>
        <taxon>Rhizorhabdaceae</taxon>
        <taxon>Edaphosphingomonas</taxon>
    </lineage>
</organism>
<dbReference type="RefSeq" id="WP_107394459.1">
    <property type="nucleotide sequence ID" value="NZ_PHHF01000030.1"/>
</dbReference>
<accession>A0A2T4I4Y2</accession>
<gene>
    <name evidence="1" type="ORF">CV103_07080</name>
</gene>
<evidence type="ECO:0000313" key="2">
    <source>
        <dbReference type="Proteomes" id="UP000241206"/>
    </source>
</evidence>
<dbReference type="AlphaFoldDB" id="A0A2T4I4Y2"/>
<name>A0A2T4I4Y2_9SPHN</name>
<dbReference type="EMBL" id="PHHF01000030">
    <property type="protein sequence ID" value="PTD24775.1"/>
    <property type="molecule type" value="Genomic_DNA"/>
</dbReference>